<evidence type="ECO:0000313" key="3">
    <source>
        <dbReference type="Proteomes" id="UP000326570"/>
    </source>
</evidence>
<dbReference type="InterPro" id="IPR053136">
    <property type="entry name" value="UTP_pyrophosphatase-like"/>
</dbReference>
<protein>
    <submittedName>
        <fullName evidence="2">M48 family metallopeptidase</fullName>
    </submittedName>
</protein>
<evidence type="ECO:0000313" key="2">
    <source>
        <dbReference type="EMBL" id="KAA9325058.1"/>
    </source>
</evidence>
<dbReference type="CDD" id="cd07344">
    <property type="entry name" value="M48_yhfN_like"/>
    <property type="match status" value="1"/>
</dbReference>
<sequence length="215" mass="25574">MRISIRPEKGVRVSLPLRGSFDKAEAFVLEKADWIRHHQQKIAKQENRQTIFTETTVYRTFAHELKLVAHAKPETKAFFRPGLVEVRYPEFKQVADPEIQHAIRYVLEETYRREAKFFLPERVAFWAQRFNLRYGKVTIKKASTRWGSCSHTNNINLNLHLMRLPEQLRDYVILHELAHITEKNHGPKFWALLERMCPGSKKLDNEMKTYRINIF</sequence>
<evidence type="ECO:0000259" key="1">
    <source>
        <dbReference type="Pfam" id="PF01863"/>
    </source>
</evidence>
<organism evidence="2 3">
    <name type="scientific">Adhaeribacter soli</name>
    <dbReference type="NCBI Taxonomy" id="2607655"/>
    <lineage>
        <taxon>Bacteria</taxon>
        <taxon>Pseudomonadati</taxon>
        <taxon>Bacteroidota</taxon>
        <taxon>Cytophagia</taxon>
        <taxon>Cytophagales</taxon>
        <taxon>Hymenobacteraceae</taxon>
        <taxon>Adhaeribacter</taxon>
    </lineage>
</organism>
<comment type="caution">
    <text evidence="2">The sequence shown here is derived from an EMBL/GenBank/DDBJ whole genome shotgun (WGS) entry which is preliminary data.</text>
</comment>
<name>A0A5N1II37_9BACT</name>
<dbReference type="Gene3D" id="3.30.2010.10">
    <property type="entry name" value="Metalloproteases ('zincins'), catalytic domain"/>
    <property type="match status" value="1"/>
</dbReference>
<dbReference type="PANTHER" id="PTHR30399">
    <property type="entry name" value="UNCHARACTERIZED PROTEIN YGJP"/>
    <property type="match status" value="1"/>
</dbReference>
<dbReference type="PANTHER" id="PTHR30399:SF1">
    <property type="entry name" value="UTP PYROPHOSPHATASE"/>
    <property type="match status" value="1"/>
</dbReference>
<gene>
    <name evidence="2" type="ORF">F0P94_19120</name>
</gene>
<dbReference type="InterPro" id="IPR002725">
    <property type="entry name" value="YgjP-like_metallopeptidase"/>
</dbReference>
<keyword evidence="3" id="KW-1185">Reference proteome</keyword>
<reference evidence="2 3" key="1">
    <citation type="submission" date="2019-09" db="EMBL/GenBank/DDBJ databases">
        <title>Genome sequence of Adhaeribacter sp. M2.</title>
        <authorList>
            <person name="Srinivasan S."/>
        </authorList>
    </citation>
    <scope>NUCLEOTIDE SEQUENCE [LARGE SCALE GENOMIC DNA]</scope>
    <source>
        <strain evidence="2 3">M2</strain>
    </source>
</reference>
<accession>A0A5N1II37</accession>
<proteinExistence type="predicted"/>
<dbReference type="AlphaFoldDB" id="A0A5N1II37"/>
<dbReference type="EMBL" id="VTWT01000014">
    <property type="protein sequence ID" value="KAA9325058.1"/>
    <property type="molecule type" value="Genomic_DNA"/>
</dbReference>
<dbReference type="Proteomes" id="UP000326570">
    <property type="component" value="Unassembled WGS sequence"/>
</dbReference>
<dbReference type="Pfam" id="PF01863">
    <property type="entry name" value="YgjP-like"/>
    <property type="match status" value="1"/>
</dbReference>
<feature type="domain" description="YgjP-like metallopeptidase" evidence="1">
    <location>
        <begin position="1"/>
        <end position="209"/>
    </location>
</feature>